<accession>A0A1I4SSB0</accession>
<dbReference type="EMBL" id="FOUB01000043">
    <property type="protein sequence ID" value="SFM67322.1"/>
    <property type="molecule type" value="Genomic_DNA"/>
</dbReference>
<evidence type="ECO:0000313" key="2">
    <source>
        <dbReference type="Proteomes" id="UP000183287"/>
    </source>
</evidence>
<evidence type="ECO:0000313" key="1">
    <source>
        <dbReference type="EMBL" id="SFM67322.1"/>
    </source>
</evidence>
<sequence length="45" mass="5175">MTLAQVRIYSETIMKLEADSLKAQAIAVRAALADEKSWKKWFKSF</sequence>
<protein>
    <submittedName>
        <fullName evidence="1">Uncharacterized protein</fullName>
    </submittedName>
</protein>
<reference evidence="2" key="1">
    <citation type="submission" date="2016-10" db="EMBL/GenBank/DDBJ databases">
        <authorList>
            <person name="Varghese N."/>
            <person name="Submissions S."/>
        </authorList>
    </citation>
    <scope>NUCLEOTIDE SEQUENCE [LARGE SCALE GENOMIC DNA]</scope>
    <source>
        <strain evidence="2">Nm44</strain>
    </source>
</reference>
<name>A0A1I4SSB0_9PROT</name>
<keyword evidence="2" id="KW-1185">Reference proteome</keyword>
<gene>
    <name evidence="1" type="ORF">SAMN05421863_104313</name>
</gene>
<proteinExistence type="predicted"/>
<dbReference type="AlphaFoldDB" id="A0A1I4SSB0"/>
<dbReference type="Proteomes" id="UP000183287">
    <property type="component" value="Unassembled WGS sequence"/>
</dbReference>
<organism evidence="1 2">
    <name type="scientific">Nitrosomonas communis</name>
    <dbReference type="NCBI Taxonomy" id="44574"/>
    <lineage>
        <taxon>Bacteria</taxon>
        <taxon>Pseudomonadati</taxon>
        <taxon>Pseudomonadota</taxon>
        <taxon>Betaproteobacteria</taxon>
        <taxon>Nitrosomonadales</taxon>
        <taxon>Nitrosomonadaceae</taxon>
        <taxon>Nitrosomonas</taxon>
    </lineage>
</organism>